<dbReference type="EMBL" id="FQZP01000049">
    <property type="protein sequence ID" value="SHJ39631.1"/>
    <property type="molecule type" value="Genomic_DNA"/>
</dbReference>
<accession>A0A1M6IYT9</accession>
<evidence type="ECO:0000256" key="1">
    <source>
        <dbReference type="ARBA" id="ARBA00004651"/>
    </source>
</evidence>
<proteinExistence type="inferred from homology"/>
<feature type="transmembrane region" description="Helical" evidence="7">
    <location>
        <begin position="148"/>
        <end position="178"/>
    </location>
</feature>
<dbReference type="RefSeq" id="WP_149679364.1">
    <property type="nucleotide sequence ID" value="NZ_FQZP01000049.1"/>
</dbReference>
<feature type="transmembrane region" description="Helical" evidence="7">
    <location>
        <begin position="73"/>
        <end position="98"/>
    </location>
</feature>
<feature type="transmembrane region" description="Helical" evidence="7">
    <location>
        <begin position="6"/>
        <end position="25"/>
    </location>
</feature>
<dbReference type="InterPro" id="IPR052518">
    <property type="entry name" value="CHR_Transporter"/>
</dbReference>
<dbReference type="PANTHER" id="PTHR43663">
    <property type="entry name" value="CHROMATE TRANSPORT PROTEIN-RELATED"/>
    <property type="match status" value="1"/>
</dbReference>
<keyword evidence="5 7" id="KW-1133">Transmembrane helix</keyword>
<dbReference type="Pfam" id="PF02417">
    <property type="entry name" value="Chromate_transp"/>
    <property type="match status" value="1"/>
</dbReference>
<evidence type="ECO:0000313" key="9">
    <source>
        <dbReference type="Proteomes" id="UP000324781"/>
    </source>
</evidence>
<keyword evidence="6 7" id="KW-0472">Membrane</keyword>
<evidence type="ECO:0000256" key="4">
    <source>
        <dbReference type="ARBA" id="ARBA00022692"/>
    </source>
</evidence>
<sequence length="179" mass="19135">MILISLFLVFVKIGLIGFGGGYAILTIIQQELTQRGWIGQQEFADIAAISQITPGPIAVNAATYVGYRIAGFWGSLVATLGVSLPSFVLVILVAHFILKFKESRAVESCMKGIRPVTVAFIASAAIFFALESFVNLQAPLLVNWGPFAIFAGAILVAVFTKINVILIVLMSMVAGLILC</sequence>
<organism evidence="8 9">
    <name type="scientific">Thermoclostridium caenicola</name>
    <dbReference type="NCBI Taxonomy" id="659425"/>
    <lineage>
        <taxon>Bacteria</taxon>
        <taxon>Bacillati</taxon>
        <taxon>Bacillota</taxon>
        <taxon>Clostridia</taxon>
        <taxon>Eubacteriales</taxon>
        <taxon>Oscillospiraceae</taxon>
        <taxon>Thermoclostridium</taxon>
    </lineage>
</organism>
<name>A0A1M6IYT9_9FIRM</name>
<dbReference type="InterPro" id="IPR003370">
    <property type="entry name" value="Chromate_transpt"/>
</dbReference>
<dbReference type="GO" id="GO:0015109">
    <property type="term" value="F:chromate transmembrane transporter activity"/>
    <property type="evidence" value="ECO:0007669"/>
    <property type="project" value="InterPro"/>
</dbReference>
<dbReference type="Proteomes" id="UP000324781">
    <property type="component" value="Unassembled WGS sequence"/>
</dbReference>
<evidence type="ECO:0000256" key="3">
    <source>
        <dbReference type="ARBA" id="ARBA00022475"/>
    </source>
</evidence>
<evidence type="ECO:0000256" key="7">
    <source>
        <dbReference type="SAM" id="Phobius"/>
    </source>
</evidence>
<dbReference type="OrthoDB" id="9788907at2"/>
<evidence type="ECO:0000256" key="6">
    <source>
        <dbReference type="ARBA" id="ARBA00023136"/>
    </source>
</evidence>
<keyword evidence="9" id="KW-1185">Reference proteome</keyword>
<comment type="similarity">
    <text evidence="2">Belongs to the chromate ion transporter (CHR) (TC 2.A.51) family.</text>
</comment>
<gene>
    <name evidence="8" type="ORF">SAMN05444373_104913</name>
</gene>
<protein>
    <submittedName>
        <fullName evidence="8">Chromate transporter</fullName>
    </submittedName>
</protein>
<comment type="subcellular location">
    <subcellularLocation>
        <location evidence="1">Cell membrane</location>
        <topology evidence="1">Multi-pass membrane protein</topology>
    </subcellularLocation>
</comment>
<evidence type="ECO:0000256" key="5">
    <source>
        <dbReference type="ARBA" id="ARBA00022989"/>
    </source>
</evidence>
<evidence type="ECO:0000256" key="2">
    <source>
        <dbReference type="ARBA" id="ARBA00005262"/>
    </source>
</evidence>
<keyword evidence="4 7" id="KW-0812">Transmembrane</keyword>
<evidence type="ECO:0000313" key="8">
    <source>
        <dbReference type="EMBL" id="SHJ39631.1"/>
    </source>
</evidence>
<dbReference type="PANTHER" id="PTHR43663:SF1">
    <property type="entry name" value="CHROMATE TRANSPORTER"/>
    <property type="match status" value="1"/>
</dbReference>
<reference evidence="8 9" key="1">
    <citation type="submission" date="2016-11" db="EMBL/GenBank/DDBJ databases">
        <authorList>
            <person name="Varghese N."/>
            <person name="Submissions S."/>
        </authorList>
    </citation>
    <scope>NUCLEOTIDE SEQUENCE [LARGE SCALE GENOMIC DNA]</scope>
    <source>
        <strain evidence="8 9">DSM 19027</strain>
    </source>
</reference>
<dbReference type="AlphaFoldDB" id="A0A1M6IYT9"/>
<feature type="transmembrane region" description="Helical" evidence="7">
    <location>
        <begin position="118"/>
        <end position="136"/>
    </location>
</feature>
<dbReference type="GO" id="GO:0005886">
    <property type="term" value="C:plasma membrane"/>
    <property type="evidence" value="ECO:0007669"/>
    <property type="project" value="UniProtKB-SubCell"/>
</dbReference>
<keyword evidence="3" id="KW-1003">Cell membrane</keyword>